<accession>A0A5N6NU88</accession>
<comment type="caution">
    <text evidence="1">The sequence shown here is derived from an EMBL/GenBank/DDBJ whole genome shotgun (WGS) entry which is preliminary data.</text>
</comment>
<reference evidence="1 2" key="1">
    <citation type="submission" date="2019-05" db="EMBL/GenBank/DDBJ databases">
        <title>Mikania micrantha, genome provides insights into the molecular mechanism of rapid growth.</title>
        <authorList>
            <person name="Liu B."/>
        </authorList>
    </citation>
    <scope>NUCLEOTIDE SEQUENCE [LARGE SCALE GENOMIC DNA]</scope>
    <source>
        <strain evidence="1">NLD-2019</strain>
        <tissue evidence="1">Leaf</tissue>
    </source>
</reference>
<name>A0A5N6NU88_9ASTR</name>
<protein>
    <submittedName>
        <fullName evidence="1">Uncharacterized protein</fullName>
    </submittedName>
</protein>
<sequence length="113" mass="12969">MDNVESRFTCLAISYSHQTSKTCKQLDDIDNESDVRGRPCHESAFMYCRRLTSTYRKIRELKKCGIGIVETETYIKANFQLLYVVGDVVNAFAPATYVIALNLLPFNDTMDVW</sequence>
<organism evidence="1 2">
    <name type="scientific">Mikania micrantha</name>
    <name type="common">bitter vine</name>
    <dbReference type="NCBI Taxonomy" id="192012"/>
    <lineage>
        <taxon>Eukaryota</taxon>
        <taxon>Viridiplantae</taxon>
        <taxon>Streptophyta</taxon>
        <taxon>Embryophyta</taxon>
        <taxon>Tracheophyta</taxon>
        <taxon>Spermatophyta</taxon>
        <taxon>Magnoliopsida</taxon>
        <taxon>eudicotyledons</taxon>
        <taxon>Gunneridae</taxon>
        <taxon>Pentapetalae</taxon>
        <taxon>asterids</taxon>
        <taxon>campanulids</taxon>
        <taxon>Asterales</taxon>
        <taxon>Asteraceae</taxon>
        <taxon>Asteroideae</taxon>
        <taxon>Heliantheae alliance</taxon>
        <taxon>Eupatorieae</taxon>
        <taxon>Mikania</taxon>
    </lineage>
</organism>
<evidence type="ECO:0000313" key="2">
    <source>
        <dbReference type="Proteomes" id="UP000326396"/>
    </source>
</evidence>
<gene>
    <name evidence="1" type="ORF">E3N88_17805</name>
</gene>
<dbReference type="AlphaFoldDB" id="A0A5N6NU88"/>
<dbReference type="Proteomes" id="UP000326396">
    <property type="component" value="Linkage Group LG17"/>
</dbReference>
<keyword evidence="2" id="KW-1185">Reference proteome</keyword>
<evidence type="ECO:0000313" key="1">
    <source>
        <dbReference type="EMBL" id="KAD5317859.1"/>
    </source>
</evidence>
<proteinExistence type="predicted"/>
<dbReference type="EMBL" id="SZYD01000009">
    <property type="protein sequence ID" value="KAD5317859.1"/>
    <property type="molecule type" value="Genomic_DNA"/>
</dbReference>